<evidence type="ECO:0000256" key="4">
    <source>
        <dbReference type="SAM" id="MobiDB-lite"/>
    </source>
</evidence>
<feature type="region of interest" description="Disordered" evidence="4">
    <location>
        <begin position="249"/>
        <end position="268"/>
    </location>
</feature>
<dbReference type="Pfam" id="PF12796">
    <property type="entry name" value="Ank_2"/>
    <property type="match status" value="1"/>
</dbReference>
<name>A0AAV9TIJ7_9PEZI</name>
<dbReference type="EMBL" id="JASAOK010000019">
    <property type="protein sequence ID" value="KAK6222152.1"/>
    <property type="molecule type" value="Genomic_DNA"/>
</dbReference>
<dbReference type="InterPro" id="IPR036047">
    <property type="entry name" value="F-box-like_dom_sf"/>
</dbReference>
<dbReference type="InterPro" id="IPR002110">
    <property type="entry name" value="Ankyrin_rpt"/>
</dbReference>
<evidence type="ECO:0000313" key="6">
    <source>
        <dbReference type="EMBL" id="KAK6222152.1"/>
    </source>
</evidence>
<gene>
    <name evidence="6" type="ORF">QIS74_04407</name>
</gene>
<dbReference type="SMART" id="SM00256">
    <property type="entry name" value="FBOX"/>
    <property type="match status" value="1"/>
</dbReference>
<sequence length="444" mass="49431">MSIQTLPDEIWLQIAEHLDSTPSIAALCRVNSRLCSILQRELFRDAIERDLPEITTTAAANGQLAVLKAAAAFGADLGRVRPIEPSIELLASFEQFGIESFYSTPCWGTPLHVAARNGHMHVVKWLIEQGVNINAPARYLCHCVSNQQSSQWTMTKKIFSQRIAWTPLHHALCGGNGEIARCLILSGASYSMVVPASSPSWPDLDFHIDDDDEDEEPEETLPVYCAPQIVCEQKQKPPARWTTGIRRKTAPSTPTLQHGGYDDRDNGLMEKPAKKLATSMSRAQDQRDVSFQPLGAALQALFTRSSAASESCASSFRFKPTALSQSKPVLPLKPGFESLGGRACAASTSRAAAPHVGQPNDVQDWQHFVGSQRSPKHLRPFWFVAYQREYRWHRDHASDELCRCRLRTCRTNLAFASNDALLPPQTLVCHSIFATKAFNRERLW</sequence>
<keyword evidence="7" id="KW-1185">Reference proteome</keyword>
<dbReference type="PANTHER" id="PTHR24201">
    <property type="entry name" value="ANK_REP_REGION DOMAIN-CONTAINING PROTEIN"/>
    <property type="match status" value="1"/>
</dbReference>
<proteinExistence type="predicted"/>
<evidence type="ECO:0000256" key="3">
    <source>
        <dbReference type="PROSITE-ProRule" id="PRU00023"/>
    </source>
</evidence>
<reference evidence="6 7" key="1">
    <citation type="submission" date="2023-04" db="EMBL/GenBank/DDBJ databases">
        <title>Colletotrichum tabacum stain YC1 causing leaf anthracnose on Nicotiana tabacum(L.) cv.</title>
        <authorList>
            <person name="Ji Z."/>
            <person name="Wang M."/>
            <person name="Zhang J."/>
            <person name="Wang N."/>
            <person name="Zhou Z."/>
        </authorList>
    </citation>
    <scope>NUCLEOTIDE SEQUENCE [LARGE SCALE GENOMIC DNA]</scope>
    <source>
        <strain evidence="6 7">YC1</strain>
    </source>
</reference>
<dbReference type="SUPFAM" id="SSF81383">
    <property type="entry name" value="F-box domain"/>
    <property type="match status" value="1"/>
</dbReference>
<feature type="domain" description="F-box" evidence="5">
    <location>
        <begin position="1"/>
        <end position="46"/>
    </location>
</feature>
<accession>A0AAV9TIJ7</accession>
<dbReference type="InterPro" id="IPR001810">
    <property type="entry name" value="F-box_dom"/>
</dbReference>
<dbReference type="PROSITE" id="PS50088">
    <property type="entry name" value="ANK_REPEAT"/>
    <property type="match status" value="1"/>
</dbReference>
<dbReference type="Proteomes" id="UP001327957">
    <property type="component" value="Unassembled WGS sequence"/>
</dbReference>
<dbReference type="InterPro" id="IPR036770">
    <property type="entry name" value="Ankyrin_rpt-contain_sf"/>
</dbReference>
<dbReference type="PROSITE" id="PS50297">
    <property type="entry name" value="ANK_REP_REGION"/>
    <property type="match status" value="1"/>
</dbReference>
<organism evidence="6 7">
    <name type="scientific">Colletotrichum tabaci</name>
    <dbReference type="NCBI Taxonomy" id="1209068"/>
    <lineage>
        <taxon>Eukaryota</taxon>
        <taxon>Fungi</taxon>
        <taxon>Dikarya</taxon>
        <taxon>Ascomycota</taxon>
        <taxon>Pezizomycotina</taxon>
        <taxon>Sordariomycetes</taxon>
        <taxon>Hypocreomycetidae</taxon>
        <taxon>Glomerellales</taxon>
        <taxon>Glomerellaceae</taxon>
        <taxon>Colletotrichum</taxon>
        <taxon>Colletotrichum destructivum species complex</taxon>
    </lineage>
</organism>
<comment type="caution">
    <text evidence="6">The sequence shown here is derived from an EMBL/GenBank/DDBJ whole genome shotgun (WGS) entry which is preliminary data.</text>
</comment>
<dbReference type="InterPro" id="IPR050776">
    <property type="entry name" value="Ank_Repeat/CDKN_Inhibitor"/>
</dbReference>
<dbReference type="PROSITE" id="PS50181">
    <property type="entry name" value="FBOX"/>
    <property type="match status" value="1"/>
</dbReference>
<protein>
    <submittedName>
        <fullName evidence="6">Ankyrin repeat domain-containing protein</fullName>
    </submittedName>
</protein>
<evidence type="ECO:0000256" key="1">
    <source>
        <dbReference type="ARBA" id="ARBA00022737"/>
    </source>
</evidence>
<dbReference type="AlphaFoldDB" id="A0AAV9TIJ7"/>
<evidence type="ECO:0000313" key="7">
    <source>
        <dbReference type="Proteomes" id="UP001327957"/>
    </source>
</evidence>
<evidence type="ECO:0000256" key="2">
    <source>
        <dbReference type="ARBA" id="ARBA00023043"/>
    </source>
</evidence>
<feature type="repeat" description="ANK" evidence="3">
    <location>
        <begin position="109"/>
        <end position="138"/>
    </location>
</feature>
<keyword evidence="1" id="KW-0677">Repeat</keyword>
<evidence type="ECO:0000259" key="5">
    <source>
        <dbReference type="PROSITE" id="PS50181"/>
    </source>
</evidence>
<dbReference type="SUPFAM" id="SSF48403">
    <property type="entry name" value="Ankyrin repeat"/>
    <property type="match status" value="1"/>
</dbReference>
<dbReference type="Gene3D" id="1.25.40.20">
    <property type="entry name" value="Ankyrin repeat-containing domain"/>
    <property type="match status" value="1"/>
</dbReference>
<keyword evidence="2 3" id="KW-0040">ANK repeat</keyword>
<dbReference type="SMART" id="SM00248">
    <property type="entry name" value="ANK"/>
    <property type="match status" value="2"/>
</dbReference>